<proteinExistence type="predicted"/>
<sequence length="255" mass="29359">MYRDYPMRLSSAKATFSRPDTAASTYSTSSSKAYKNIELAESVDAQNFKSLNEKLKSSFLSLSQGSIDITDYKPPPTNVRRVRKQSAKQNTDNFTIEQLFLFSKLPPETIQKHFPQISSIFELQDLMLEDIGRNEDLTSEWDTVDHPPNLPDWVKKEEKLDQSNKRGSILSRFEDILTFEPKDDKRKPAWFAVPELKVWPTTPKVFSKTINEIDENLWITKLIKQSVSRSKRGATTPGELMQILKDLDNPCRQHS</sequence>
<organism evidence="1 2">
    <name type="scientific">Rozella allomycis (strain CSF55)</name>
    <dbReference type="NCBI Taxonomy" id="988480"/>
    <lineage>
        <taxon>Eukaryota</taxon>
        <taxon>Fungi</taxon>
        <taxon>Fungi incertae sedis</taxon>
        <taxon>Cryptomycota</taxon>
        <taxon>Cryptomycota incertae sedis</taxon>
        <taxon>Rozella</taxon>
    </lineage>
</organism>
<dbReference type="Proteomes" id="UP000281549">
    <property type="component" value="Unassembled WGS sequence"/>
</dbReference>
<dbReference type="EMBL" id="ML005384">
    <property type="protein sequence ID" value="RKP18721.1"/>
    <property type="molecule type" value="Genomic_DNA"/>
</dbReference>
<evidence type="ECO:0000313" key="1">
    <source>
        <dbReference type="EMBL" id="RKP18721.1"/>
    </source>
</evidence>
<evidence type="ECO:0000313" key="2">
    <source>
        <dbReference type="Proteomes" id="UP000281549"/>
    </source>
</evidence>
<name>A0A4P9YIS7_ROZAC</name>
<dbReference type="AlphaFoldDB" id="A0A4P9YIS7"/>
<reference evidence="2" key="1">
    <citation type="journal article" date="2018" name="Nat. Microbiol.">
        <title>Leveraging single-cell genomics to expand the fungal tree of life.</title>
        <authorList>
            <person name="Ahrendt S.R."/>
            <person name="Quandt C.A."/>
            <person name="Ciobanu D."/>
            <person name="Clum A."/>
            <person name="Salamov A."/>
            <person name="Andreopoulos B."/>
            <person name="Cheng J.F."/>
            <person name="Woyke T."/>
            <person name="Pelin A."/>
            <person name="Henrissat B."/>
            <person name="Reynolds N.K."/>
            <person name="Benny G.L."/>
            <person name="Smith M.E."/>
            <person name="James T.Y."/>
            <person name="Grigoriev I.V."/>
        </authorList>
    </citation>
    <scope>NUCLEOTIDE SEQUENCE [LARGE SCALE GENOMIC DNA]</scope>
    <source>
        <strain evidence="2">CSF55</strain>
    </source>
</reference>
<accession>A0A4P9YIS7</accession>
<protein>
    <submittedName>
        <fullName evidence="1">Uncharacterized protein</fullName>
    </submittedName>
</protein>
<gene>
    <name evidence="1" type="ORF">ROZALSC1DRAFT_22949</name>
</gene>